<evidence type="ECO:0000313" key="2">
    <source>
        <dbReference type="Proteomes" id="UP001470809"/>
    </source>
</evidence>
<accession>A0AAN0MIJ7</accession>
<sequence>MTDRPTQQVFVVADLSMMDDAGQQSITTLARFGDHAKVGDVDTTVSVPVDQDDADSIRQLVFDGHALLVNTHMDARAFADRLGTRQYYFHPATGKLGSYQLAIPMIMTFFLMHADPGLAAHLMTPGDHIIARGYQETVFRFDRTAEALTAQILTPRVPDALHQELVVPVDLQQAPPSDIASADWVVHSCALTDVAEATESYTNFPELTPEFVAAFETFQRRLCVRQLAKQEAEFLRQPLVPTVETALLDMARRCGYWDDTPFSSFAYSFLILGQEGLSDSPNFRCDADQHPARALFNIEMPRIDATNRKRNIARYGAGWDK</sequence>
<reference evidence="1 2" key="2">
    <citation type="submission" date="2024-08" db="EMBL/GenBank/DDBJ databases">
        <title>Phylogenomic analyses of a clade within the roseobacter group suggest taxonomic reassignments of species of the genera Aestuariivita, Citreicella, Loktanella, Nautella, Pelagibaca, Ruegeria, Thalassobius, Thiobacimonas and Tropicibacter, and the proposal o.</title>
        <authorList>
            <person name="Jeon C.O."/>
        </authorList>
    </citation>
    <scope>NUCLEOTIDE SEQUENCE [LARGE SCALE GENOMIC DNA]</scope>
    <source>
        <strain evidence="1 2">SS1-5</strain>
    </source>
</reference>
<dbReference type="Proteomes" id="UP001470809">
    <property type="component" value="Chromosome"/>
</dbReference>
<name>A0AAN0MIJ7_9RHOB</name>
<reference evidence="2" key="1">
    <citation type="submission" date="2024-04" db="EMBL/GenBank/DDBJ databases">
        <title>Phylogenomic analyses of a clade within the roseobacter group suggest taxonomic reassignments of species of the genera Aestuariivita, Citreicella, Loktanella, Nautella, Pelagibaca, Ruegeria, Thalassobius, Thiobacimonas and Tropicibacter, and the proposal o.</title>
        <authorList>
            <person name="Jeon C.O."/>
        </authorList>
    </citation>
    <scope>NUCLEOTIDE SEQUENCE [LARGE SCALE GENOMIC DNA]</scope>
    <source>
        <strain evidence="2">SS1-5</strain>
    </source>
</reference>
<proteinExistence type="predicted"/>
<protein>
    <submittedName>
        <fullName evidence="1">Uncharacterized protein</fullName>
    </submittedName>
</protein>
<dbReference type="KEGG" id="yrh:AABB31_11995"/>
<evidence type="ECO:0000313" key="1">
    <source>
        <dbReference type="EMBL" id="WZU69491.1"/>
    </source>
</evidence>
<gene>
    <name evidence="1" type="ORF">AABB31_11995</name>
</gene>
<dbReference type="RefSeq" id="WP_342078783.1">
    <property type="nucleotide sequence ID" value="NZ_CP151767.2"/>
</dbReference>
<organism evidence="1 2">
    <name type="scientific">Yoonia rhodophyticola</name>
    <dbReference type="NCBI Taxonomy" id="3137370"/>
    <lineage>
        <taxon>Bacteria</taxon>
        <taxon>Pseudomonadati</taxon>
        <taxon>Pseudomonadota</taxon>
        <taxon>Alphaproteobacteria</taxon>
        <taxon>Rhodobacterales</taxon>
        <taxon>Paracoccaceae</taxon>
        <taxon>Yoonia</taxon>
    </lineage>
</organism>
<dbReference type="EMBL" id="CP151767">
    <property type="protein sequence ID" value="WZU69491.1"/>
    <property type="molecule type" value="Genomic_DNA"/>
</dbReference>
<dbReference type="AlphaFoldDB" id="A0AAN0MIJ7"/>
<keyword evidence="2" id="KW-1185">Reference proteome</keyword>